<comment type="caution">
    <text evidence="3">The sequence shown here is derived from an EMBL/GenBank/DDBJ whole genome shotgun (WGS) entry which is preliminary data.</text>
</comment>
<feature type="compositionally biased region" description="Basic residues" evidence="1">
    <location>
        <begin position="298"/>
        <end position="307"/>
    </location>
</feature>
<name>A0A4S9B2T1_AURPU</name>
<evidence type="ECO:0000259" key="2">
    <source>
        <dbReference type="PROSITE" id="PS00028"/>
    </source>
</evidence>
<evidence type="ECO:0000256" key="1">
    <source>
        <dbReference type="SAM" id="MobiDB-lite"/>
    </source>
</evidence>
<evidence type="ECO:0000313" key="4">
    <source>
        <dbReference type="Proteomes" id="UP000304928"/>
    </source>
</evidence>
<dbReference type="AlphaFoldDB" id="A0A4S9B2T1"/>
<dbReference type="Proteomes" id="UP000304928">
    <property type="component" value="Unassembled WGS sequence"/>
</dbReference>
<reference evidence="3 4" key="1">
    <citation type="submission" date="2018-10" db="EMBL/GenBank/DDBJ databases">
        <title>Fifty Aureobasidium pullulans genomes reveal a recombining polyextremotolerant generalist.</title>
        <authorList>
            <person name="Gostincar C."/>
            <person name="Turk M."/>
            <person name="Zajc J."/>
            <person name="Gunde-Cimerman N."/>
        </authorList>
    </citation>
    <scope>NUCLEOTIDE SEQUENCE [LARGE SCALE GENOMIC DNA]</scope>
    <source>
        <strain evidence="3 4">EXF-10507</strain>
    </source>
</reference>
<sequence>MLHPDSVRISIETDVRRSRHSKKPIEWEIRFTRGQNFTPRRQFFLQFAAALSSLFSLIRLSRQLTTALEKRVHGASFASKSSDAFSKQKPPNMVSQKLQQRILDILARERALSRSVSRLDDESRVFNIDQERSFANFNAQGLHHRRRSAPDTRRRHRLVTDALSHHSTEYQRPYTEVQDDIEATSDNEWDAPGRQQPDGDDLSSDYSSQVVQPRAVVQDGPGHAIVHINGEQADFCRHRPALDARPRTYPDADIPTSRILTRRVAVQDDLAVKLDDEQATQIPGAVPEPQADMDASRRARTHQKRRRVTFSEDDYIINSSDDVSSFPGVPTDDANIPFTRSAYTSEGHIVKRTRRNSREPVPLPQPPTQHESSRATHQPYVGIWNPRIPAGGPIKPILREEYDGLNARADEVESRTPCPYPDCGKMFEAVQSKDRHLRRDHPDWCIVKDQANREAMY</sequence>
<organism evidence="3 4">
    <name type="scientific">Aureobasidium pullulans</name>
    <name type="common">Black yeast</name>
    <name type="synonym">Pullularia pullulans</name>
    <dbReference type="NCBI Taxonomy" id="5580"/>
    <lineage>
        <taxon>Eukaryota</taxon>
        <taxon>Fungi</taxon>
        <taxon>Dikarya</taxon>
        <taxon>Ascomycota</taxon>
        <taxon>Pezizomycotina</taxon>
        <taxon>Dothideomycetes</taxon>
        <taxon>Dothideomycetidae</taxon>
        <taxon>Dothideales</taxon>
        <taxon>Saccotheciaceae</taxon>
        <taxon>Aureobasidium</taxon>
    </lineage>
</organism>
<dbReference type="InterPro" id="IPR013087">
    <property type="entry name" value="Znf_C2H2_type"/>
</dbReference>
<feature type="region of interest" description="Disordered" evidence="1">
    <location>
        <begin position="344"/>
        <end position="375"/>
    </location>
</feature>
<protein>
    <recommendedName>
        <fullName evidence="2">C2H2-type domain-containing protein</fullName>
    </recommendedName>
</protein>
<gene>
    <name evidence="3" type="ORF">D6D15_07278</name>
</gene>
<evidence type="ECO:0000313" key="3">
    <source>
        <dbReference type="EMBL" id="THW86606.1"/>
    </source>
</evidence>
<accession>A0A4S9B2T1</accession>
<dbReference type="EMBL" id="QZAR01000146">
    <property type="protein sequence ID" value="THW86606.1"/>
    <property type="molecule type" value="Genomic_DNA"/>
</dbReference>
<feature type="region of interest" description="Disordered" evidence="1">
    <location>
        <begin position="186"/>
        <end position="210"/>
    </location>
</feature>
<feature type="region of interest" description="Disordered" evidence="1">
    <location>
        <begin position="284"/>
        <end position="307"/>
    </location>
</feature>
<proteinExistence type="predicted"/>
<dbReference type="PROSITE" id="PS00028">
    <property type="entry name" value="ZINC_FINGER_C2H2_1"/>
    <property type="match status" value="1"/>
</dbReference>
<feature type="domain" description="C2H2-type" evidence="2">
    <location>
        <begin position="418"/>
        <end position="441"/>
    </location>
</feature>